<sequence length="202" mass="21716">MRTVGKLLLEALKARPLPHWMAAVYLSLRWQAFVSFDARIYYPFRIRIGRGSRLIGRVTLIANGAIEIGPQAELYEGCFIHCQGGTVRIGQNSALGPNVIIYGGGNVDIGQACSIATHSTIVSTSHHHSDATRPIREQGSSASKVTICDDVWLGAHAIVLAGVTIQPGSIIAAGAVVLKDVPEFAIFGGVPARLLRKRHQET</sequence>
<evidence type="ECO:0000313" key="2">
    <source>
        <dbReference type="Proteomes" id="UP000704176"/>
    </source>
</evidence>
<dbReference type="EMBL" id="JAIRBM010000005">
    <property type="protein sequence ID" value="MBZ6076258.1"/>
    <property type="molecule type" value="Genomic_DNA"/>
</dbReference>
<dbReference type="InterPro" id="IPR001451">
    <property type="entry name" value="Hexapep"/>
</dbReference>
<keyword evidence="1" id="KW-0012">Acyltransferase</keyword>
<keyword evidence="1" id="KW-0808">Transferase</keyword>
<accession>A0ABS7VL48</accession>
<reference evidence="1 2" key="1">
    <citation type="submission" date="2021-09" db="EMBL/GenBank/DDBJ databases">
        <title>The complete genome sequence of a new microorganism.</title>
        <authorList>
            <person name="Zi Z."/>
        </authorList>
    </citation>
    <scope>NUCLEOTIDE SEQUENCE [LARGE SCALE GENOMIC DNA]</scope>
    <source>
        <strain evidence="1 2">WGZ8</strain>
    </source>
</reference>
<name>A0ABS7VL48_9HYPH</name>
<protein>
    <submittedName>
        <fullName evidence="1">Acyltransferase</fullName>
    </submittedName>
</protein>
<dbReference type="PANTHER" id="PTHR23416">
    <property type="entry name" value="SIALIC ACID SYNTHASE-RELATED"/>
    <property type="match status" value="1"/>
</dbReference>
<evidence type="ECO:0000313" key="1">
    <source>
        <dbReference type="EMBL" id="MBZ6076258.1"/>
    </source>
</evidence>
<dbReference type="InterPro" id="IPR011004">
    <property type="entry name" value="Trimer_LpxA-like_sf"/>
</dbReference>
<dbReference type="Proteomes" id="UP000704176">
    <property type="component" value="Unassembled WGS sequence"/>
</dbReference>
<dbReference type="Pfam" id="PF00132">
    <property type="entry name" value="Hexapep"/>
    <property type="match status" value="1"/>
</dbReference>
<dbReference type="SUPFAM" id="SSF51161">
    <property type="entry name" value="Trimeric LpxA-like enzymes"/>
    <property type="match status" value="1"/>
</dbReference>
<dbReference type="InterPro" id="IPR051159">
    <property type="entry name" value="Hexapeptide_acetyltransf"/>
</dbReference>
<dbReference type="GO" id="GO:0016746">
    <property type="term" value="F:acyltransferase activity"/>
    <property type="evidence" value="ECO:0007669"/>
    <property type="project" value="UniProtKB-KW"/>
</dbReference>
<proteinExistence type="predicted"/>
<dbReference type="Gene3D" id="2.160.10.10">
    <property type="entry name" value="Hexapeptide repeat proteins"/>
    <property type="match status" value="1"/>
</dbReference>
<dbReference type="CDD" id="cd04647">
    <property type="entry name" value="LbH_MAT_like"/>
    <property type="match status" value="1"/>
</dbReference>
<dbReference type="RefSeq" id="WP_224312589.1">
    <property type="nucleotide sequence ID" value="NZ_JAIRBM010000005.1"/>
</dbReference>
<dbReference type="PANTHER" id="PTHR23416:SF78">
    <property type="entry name" value="LIPOPOLYSACCHARIDE BIOSYNTHESIS O-ACETYL TRANSFERASE WBBJ-RELATED"/>
    <property type="match status" value="1"/>
</dbReference>
<keyword evidence="2" id="KW-1185">Reference proteome</keyword>
<organism evidence="1 2">
    <name type="scientific">Microvirga puerhi</name>
    <dbReference type="NCBI Taxonomy" id="2876078"/>
    <lineage>
        <taxon>Bacteria</taxon>
        <taxon>Pseudomonadati</taxon>
        <taxon>Pseudomonadota</taxon>
        <taxon>Alphaproteobacteria</taxon>
        <taxon>Hyphomicrobiales</taxon>
        <taxon>Methylobacteriaceae</taxon>
        <taxon>Microvirga</taxon>
    </lineage>
</organism>
<comment type="caution">
    <text evidence="1">The sequence shown here is derived from an EMBL/GenBank/DDBJ whole genome shotgun (WGS) entry which is preliminary data.</text>
</comment>
<gene>
    <name evidence="1" type="ORF">K9B37_08145</name>
</gene>